<dbReference type="GO" id="GO:0008519">
    <property type="term" value="F:ammonium channel activity"/>
    <property type="evidence" value="ECO:0007669"/>
    <property type="project" value="InterPro"/>
</dbReference>
<feature type="transmembrane region" description="Helical" evidence="9">
    <location>
        <begin position="6"/>
        <end position="27"/>
    </location>
</feature>
<evidence type="ECO:0000256" key="3">
    <source>
        <dbReference type="ARBA" id="ARBA00022448"/>
    </source>
</evidence>
<keyword evidence="7" id="KW-0924">Ammonia transport</keyword>
<keyword evidence="12" id="KW-1185">Reference proteome</keyword>
<keyword evidence="4 9" id="KW-0812">Transmembrane</keyword>
<keyword evidence="3" id="KW-0813">Transport</keyword>
<evidence type="ECO:0000256" key="4">
    <source>
        <dbReference type="ARBA" id="ARBA00022692"/>
    </source>
</evidence>
<reference evidence="12" key="1">
    <citation type="submission" date="2015-07" db="EMBL/GenBank/DDBJ databases">
        <title>Lactobacillus ginsenosidimutans/EMML 3141/ whole genome sequencing.</title>
        <authorList>
            <person name="Kim M.K."/>
            <person name="Im W.-T."/>
            <person name="Srinivasan S."/>
            <person name="Lee J.-J."/>
        </authorList>
    </citation>
    <scope>NUCLEOTIDE SEQUENCE [LARGE SCALE GENOMIC DNA]</scope>
    <source>
        <strain evidence="12">EMML 3041</strain>
    </source>
</reference>
<dbReference type="PATRIC" id="fig|1007676.4.peg.1886"/>
<keyword evidence="6 9" id="KW-0472">Membrane</keyword>
<dbReference type="InterPro" id="IPR024041">
    <property type="entry name" value="NH4_transpt_AmtB-like_dom"/>
</dbReference>
<evidence type="ECO:0000313" key="11">
    <source>
        <dbReference type="EMBL" id="AKP67703.1"/>
    </source>
</evidence>
<feature type="transmembrane region" description="Helical" evidence="9">
    <location>
        <begin position="355"/>
        <end position="378"/>
    </location>
</feature>
<evidence type="ECO:0000256" key="9">
    <source>
        <dbReference type="SAM" id="Phobius"/>
    </source>
</evidence>
<dbReference type="EMBL" id="CP012034">
    <property type="protein sequence ID" value="AKP67703.1"/>
    <property type="molecule type" value="Genomic_DNA"/>
</dbReference>
<proteinExistence type="inferred from homology"/>
<feature type="transmembrane region" description="Helical" evidence="9">
    <location>
        <begin position="312"/>
        <end position="335"/>
    </location>
</feature>
<evidence type="ECO:0000259" key="10">
    <source>
        <dbReference type="Pfam" id="PF00909"/>
    </source>
</evidence>
<dbReference type="PANTHER" id="PTHR43029:SF10">
    <property type="entry name" value="AMMONIUM TRANSPORTER MEP2"/>
    <property type="match status" value="1"/>
</dbReference>
<evidence type="ECO:0000256" key="2">
    <source>
        <dbReference type="ARBA" id="ARBA00005887"/>
    </source>
</evidence>
<protein>
    <recommendedName>
        <fullName evidence="8">Ammonium transporter</fullName>
    </recommendedName>
</protein>
<evidence type="ECO:0000256" key="7">
    <source>
        <dbReference type="ARBA" id="ARBA00023177"/>
    </source>
</evidence>
<feature type="transmembrane region" description="Helical" evidence="9">
    <location>
        <begin position="97"/>
        <end position="118"/>
    </location>
</feature>
<feature type="transmembrane region" description="Helical" evidence="9">
    <location>
        <begin position="166"/>
        <end position="183"/>
    </location>
</feature>
<gene>
    <name evidence="11" type="ORF">ABM34_09315</name>
</gene>
<dbReference type="AlphaFoldDB" id="A0A0H4QLW9"/>
<name>A0A0H4QLW9_9LACO</name>
<feature type="transmembrane region" description="Helical" evidence="9">
    <location>
        <begin position="195"/>
        <end position="213"/>
    </location>
</feature>
<evidence type="ECO:0000256" key="6">
    <source>
        <dbReference type="ARBA" id="ARBA00023136"/>
    </source>
</evidence>
<comment type="similarity">
    <text evidence="2">Belongs to the ammonia transporter channel (TC 1.A.11.2) family.</text>
</comment>
<comment type="subcellular location">
    <subcellularLocation>
        <location evidence="1">Membrane</location>
        <topology evidence="1">Multi-pass membrane protein</topology>
    </subcellularLocation>
</comment>
<feature type="transmembrane region" description="Helical" evidence="9">
    <location>
        <begin position="125"/>
        <end position="146"/>
    </location>
</feature>
<dbReference type="Pfam" id="PF00909">
    <property type="entry name" value="Ammonium_transp"/>
    <property type="match status" value="1"/>
</dbReference>
<feature type="transmembrane region" description="Helical" evidence="9">
    <location>
        <begin position="283"/>
        <end position="300"/>
    </location>
</feature>
<dbReference type="SUPFAM" id="SSF111352">
    <property type="entry name" value="Ammonium transporter"/>
    <property type="match status" value="1"/>
</dbReference>
<organism evidence="11 12">
    <name type="scientific">Companilactobacillus ginsenosidimutans</name>
    <dbReference type="NCBI Taxonomy" id="1007676"/>
    <lineage>
        <taxon>Bacteria</taxon>
        <taxon>Bacillati</taxon>
        <taxon>Bacillota</taxon>
        <taxon>Bacilli</taxon>
        <taxon>Lactobacillales</taxon>
        <taxon>Lactobacillaceae</taxon>
        <taxon>Companilactobacillus</taxon>
    </lineage>
</organism>
<evidence type="ECO:0000313" key="12">
    <source>
        <dbReference type="Proteomes" id="UP000036106"/>
    </source>
</evidence>
<dbReference type="Proteomes" id="UP000036106">
    <property type="component" value="Chromosome"/>
</dbReference>
<feature type="transmembrane region" description="Helical" evidence="9">
    <location>
        <begin position="39"/>
        <end position="57"/>
    </location>
</feature>
<accession>A0A0H4QLW9</accession>
<feature type="transmembrane region" description="Helical" evidence="9">
    <location>
        <begin position="258"/>
        <end position="277"/>
    </location>
</feature>
<dbReference type="STRING" id="1007676.ABM34_09315"/>
<feature type="domain" description="Ammonium transporter AmtB-like" evidence="10">
    <location>
        <begin position="7"/>
        <end position="383"/>
    </location>
</feature>
<dbReference type="Gene3D" id="1.10.3430.10">
    <property type="entry name" value="Ammonium transporter AmtB like domains"/>
    <property type="match status" value="1"/>
</dbReference>
<evidence type="ECO:0000256" key="1">
    <source>
        <dbReference type="ARBA" id="ARBA00004141"/>
    </source>
</evidence>
<evidence type="ECO:0000256" key="5">
    <source>
        <dbReference type="ARBA" id="ARBA00022989"/>
    </source>
</evidence>
<dbReference type="InterPro" id="IPR029020">
    <property type="entry name" value="Ammonium/urea_transptr"/>
</dbReference>
<sequence length="401" mass="43369">MESMDSAFMILSVLLVWVMTPGIAIYYGGFIPAKDRTKMLLEIFLMFGVVGLLWFTIGYPLSFLGNNFGIIGDIKHIFLGGYSLTALYPNTKISNSIFILFQMMFAILTPGLFLGSIASKKSTKYIVAFVAIWSLLVYYPMVHMVWSSTGFLAKLGVLDFAGGTVIHIDAGVTALILSTFAVSKHKETDDGTHGNAFWVLLGTVLLWIGWYGFNAGSALALSAQGIQAFFTTTMAPVAAMITYALLEDHFKKQISMNGICTGVICGLVGITPATGFVTLPASLIIGLISAAGSYLFINVLKQKWHVHDYLDIFGSHGVSGIIGSLATGLFATKSINPAVVNNGLLEGGGFKQFGLQAFAVVFAFAFIFVMNFIIVKVLKKVFKESSSRSHIHHDVLGHVHA</sequence>
<dbReference type="GO" id="GO:0005886">
    <property type="term" value="C:plasma membrane"/>
    <property type="evidence" value="ECO:0007669"/>
    <property type="project" value="TreeGrafter"/>
</dbReference>
<keyword evidence="5 9" id="KW-1133">Transmembrane helix</keyword>
<feature type="transmembrane region" description="Helical" evidence="9">
    <location>
        <begin position="225"/>
        <end position="246"/>
    </location>
</feature>
<dbReference type="KEGG" id="lgn:ABM34_09315"/>
<evidence type="ECO:0000256" key="8">
    <source>
        <dbReference type="ARBA" id="ARBA00050025"/>
    </source>
</evidence>
<dbReference type="InterPro" id="IPR001905">
    <property type="entry name" value="Ammonium_transpt"/>
</dbReference>
<dbReference type="PANTHER" id="PTHR43029">
    <property type="entry name" value="AMMONIUM TRANSPORTER MEP2"/>
    <property type="match status" value="1"/>
</dbReference>